<protein>
    <recommendedName>
        <fullName evidence="11">Preprotein translocase subunit SecE</fullName>
    </recommendedName>
</protein>
<feature type="transmembrane region" description="Helical" evidence="9">
    <location>
        <begin position="46"/>
        <end position="67"/>
    </location>
</feature>
<keyword evidence="8 9" id="KW-0472">Membrane</keyword>
<dbReference type="Pfam" id="PF00584">
    <property type="entry name" value="SecE"/>
    <property type="match status" value="1"/>
</dbReference>
<evidence type="ECO:0008006" key="11">
    <source>
        <dbReference type="Google" id="ProtNLM"/>
    </source>
</evidence>
<evidence type="ECO:0000256" key="1">
    <source>
        <dbReference type="ARBA" id="ARBA00004370"/>
    </source>
</evidence>
<evidence type="ECO:0000256" key="6">
    <source>
        <dbReference type="ARBA" id="ARBA00022989"/>
    </source>
</evidence>
<keyword evidence="5" id="KW-0653">Protein transport</keyword>
<dbReference type="InterPro" id="IPR001901">
    <property type="entry name" value="Translocase_SecE/Sec61-g"/>
</dbReference>
<dbReference type="PANTHER" id="PTHR33910">
    <property type="entry name" value="PROTEIN TRANSLOCASE SUBUNIT SECE"/>
    <property type="match status" value="1"/>
</dbReference>
<dbReference type="InterPro" id="IPR038379">
    <property type="entry name" value="SecE_sf"/>
</dbReference>
<organism evidence="10">
    <name type="scientific">freshwater metagenome</name>
    <dbReference type="NCBI Taxonomy" id="449393"/>
    <lineage>
        <taxon>unclassified sequences</taxon>
        <taxon>metagenomes</taxon>
        <taxon>ecological metagenomes</taxon>
    </lineage>
</organism>
<dbReference type="Gene3D" id="1.20.5.1030">
    <property type="entry name" value="Preprotein translocase secy subunit"/>
    <property type="match status" value="1"/>
</dbReference>
<evidence type="ECO:0000256" key="3">
    <source>
        <dbReference type="ARBA" id="ARBA00022475"/>
    </source>
</evidence>
<evidence type="ECO:0000256" key="8">
    <source>
        <dbReference type="ARBA" id="ARBA00023136"/>
    </source>
</evidence>
<evidence type="ECO:0000256" key="7">
    <source>
        <dbReference type="ARBA" id="ARBA00023010"/>
    </source>
</evidence>
<dbReference type="NCBIfam" id="TIGR00964">
    <property type="entry name" value="secE_bact"/>
    <property type="match status" value="1"/>
</dbReference>
<dbReference type="GO" id="GO:0006886">
    <property type="term" value="P:intracellular protein transport"/>
    <property type="evidence" value="ECO:0007669"/>
    <property type="project" value="InterPro"/>
</dbReference>
<gene>
    <name evidence="10" type="ORF">GM51_1540</name>
</gene>
<dbReference type="PANTHER" id="PTHR33910:SF1">
    <property type="entry name" value="PROTEIN TRANSLOCASE SUBUNIT SECE"/>
    <property type="match status" value="1"/>
</dbReference>
<reference evidence="10" key="1">
    <citation type="submission" date="2014-06" db="EMBL/GenBank/DDBJ databases">
        <title>Key roles for freshwater Actinobacteria revealed by deep metagenomic sequencing.</title>
        <authorList>
            <person name="Ghai R."/>
            <person name="Mizuno C.M."/>
            <person name="Picazo A."/>
            <person name="Camacho A."/>
            <person name="Rodriguez-Valera F."/>
        </authorList>
    </citation>
    <scope>NUCLEOTIDE SEQUENCE</scope>
</reference>
<evidence type="ECO:0000256" key="2">
    <source>
        <dbReference type="ARBA" id="ARBA00022448"/>
    </source>
</evidence>
<keyword evidence="6 9" id="KW-1133">Transmembrane helix</keyword>
<comment type="subcellular location">
    <subcellularLocation>
        <location evidence="1">Membrane</location>
    </subcellularLocation>
</comment>
<dbReference type="GO" id="GO:0008320">
    <property type="term" value="F:protein transmembrane transporter activity"/>
    <property type="evidence" value="ECO:0007669"/>
    <property type="project" value="InterPro"/>
</dbReference>
<dbReference type="GO" id="GO:0006605">
    <property type="term" value="P:protein targeting"/>
    <property type="evidence" value="ECO:0007669"/>
    <property type="project" value="InterPro"/>
</dbReference>
<keyword evidence="2" id="KW-0813">Transport</keyword>
<evidence type="ECO:0000313" key="10">
    <source>
        <dbReference type="EMBL" id="KGA21597.1"/>
    </source>
</evidence>
<dbReference type="EMBL" id="JNSL01000004">
    <property type="protein sequence ID" value="KGA21597.1"/>
    <property type="molecule type" value="Genomic_DNA"/>
</dbReference>
<dbReference type="AlphaFoldDB" id="A0A094QDU5"/>
<accession>A0A094QDU5</accession>
<sequence length="80" mass="9172">MNVVDEKDPSHNTDQESLGFFGRIGLFYRQIVSELRKVVWPTKNQLTTYTAVVLVFVSFVIAVVSVYDLILTKVVFWVFG</sequence>
<comment type="caution">
    <text evidence="10">The sequence shown here is derived from an EMBL/GenBank/DDBJ whole genome shotgun (WGS) entry which is preliminary data.</text>
</comment>
<keyword evidence="4 9" id="KW-0812">Transmembrane</keyword>
<proteinExistence type="inferred from homology"/>
<dbReference type="InterPro" id="IPR005807">
    <property type="entry name" value="SecE_bac"/>
</dbReference>
<keyword evidence="3" id="KW-1003">Cell membrane</keyword>
<evidence type="ECO:0000256" key="9">
    <source>
        <dbReference type="SAM" id="Phobius"/>
    </source>
</evidence>
<dbReference type="GO" id="GO:0043952">
    <property type="term" value="P:protein transport by the Sec complex"/>
    <property type="evidence" value="ECO:0007669"/>
    <property type="project" value="TreeGrafter"/>
</dbReference>
<dbReference type="PROSITE" id="PS01067">
    <property type="entry name" value="SECE_SEC61G"/>
    <property type="match status" value="1"/>
</dbReference>
<evidence type="ECO:0000256" key="5">
    <source>
        <dbReference type="ARBA" id="ARBA00022927"/>
    </source>
</evidence>
<dbReference type="GO" id="GO:0005886">
    <property type="term" value="C:plasma membrane"/>
    <property type="evidence" value="ECO:0007669"/>
    <property type="project" value="TreeGrafter"/>
</dbReference>
<dbReference type="GO" id="GO:0009306">
    <property type="term" value="P:protein secretion"/>
    <property type="evidence" value="ECO:0007669"/>
    <property type="project" value="InterPro"/>
</dbReference>
<evidence type="ECO:0000256" key="4">
    <source>
        <dbReference type="ARBA" id="ARBA00022692"/>
    </source>
</evidence>
<dbReference type="HAMAP" id="MF_00422">
    <property type="entry name" value="SecE"/>
    <property type="match status" value="1"/>
</dbReference>
<keyword evidence="7" id="KW-0811">Translocation</keyword>
<name>A0A094QDU5_9ZZZZ</name>